<evidence type="ECO:0000256" key="1">
    <source>
        <dbReference type="ARBA" id="ARBA00022676"/>
    </source>
</evidence>
<organism evidence="4 5">
    <name type="scientific">Agrobacterium vitis</name>
    <name type="common">Rhizobium vitis</name>
    <dbReference type="NCBI Taxonomy" id="373"/>
    <lineage>
        <taxon>Bacteria</taxon>
        <taxon>Pseudomonadati</taxon>
        <taxon>Pseudomonadota</taxon>
        <taxon>Alphaproteobacteria</taxon>
        <taxon>Hyphomicrobiales</taxon>
        <taxon>Rhizobiaceae</taxon>
        <taxon>Rhizobium/Agrobacterium group</taxon>
        <taxon>Agrobacterium</taxon>
    </lineage>
</organism>
<evidence type="ECO:0000256" key="3">
    <source>
        <dbReference type="RuleBase" id="RU003718"/>
    </source>
</evidence>
<comment type="similarity">
    <text evidence="3">Belongs to the UDP-glycosyltransferase family.</text>
</comment>
<reference evidence="4 5" key="1">
    <citation type="submission" date="2019-12" db="EMBL/GenBank/DDBJ databases">
        <title>Whole-genome sequencing of Allorhizobium vitis.</title>
        <authorList>
            <person name="Gan H.M."/>
            <person name="Szegedi E."/>
            <person name="Burr T."/>
            <person name="Savka M.A."/>
        </authorList>
    </citation>
    <scope>NUCLEOTIDE SEQUENCE [LARGE SCALE GENOMIC DNA]</scope>
    <source>
        <strain evidence="4 5">CG516</strain>
    </source>
</reference>
<gene>
    <name evidence="4" type="ORF">GOZ90_26765</name>
</gene>
<evidence type="ECO:0000313" key="5">
    <source>
        <dbReference type="Proteomes" id="UP000477951"/>
    </source>
</evidence>
<keyword evidence="1 3" id="KW-0328">Glycosyltransferase</keyword>
<dbReference type="EMBL" id="WPHR01000058">
    <property type="protein sequence ID" value="MUZ76231.1"/>
    <property type="molecule type" value="Genomic_DNA"/>
</dbReference>
<keyword evidence="2 3" id="KW-0808">Transferase</keyword>
<dbReference type="InterPro" id="IPR050271">
    <property type="entry name" value="UDP-glycosyltransferase"/>
</dbReference>
<dbReference type="PANTHER" id="PTHR48043:SF145">
    <property type="entry name" value="FI06409P-RELATED"/>
    <property type="match status" value="1"/>
</dbReference>
<dbReference type="SUPFAM" id="SSF53756">
    <property type="entry name" value="UDP-Glycosyltransferase/glycogen phosphorylase"/>
    <property type="match status" value="1"/>
</dbReference>
<dbReference type="PROSITE" id="PS00375">
    <property type="entry name" value="UDPGT"/>
    <property type="match status" value="1"/>
</dbReference>
<evidence type="ECO:0000313" key="4">
    <source>
        <dbReference type="EMBL" id="MUZ76231.1"/>
    </source>
</evidence>
<proteinExistence type="inferred from homology"/>
<dbReference type="CDD" id="cd03784">
    <property type="entry name" value="GT1_Gtf-like"/>
    <property type="match status" value="1"/>
</dbReference>
<protein>
    <submittedName>
        <fullName evidence="4">Uncharacterized protein</fullName>
    </submittedName>
</protein>
<name>A0A6L6VME0_AGRVI</name>
<dbReference type="InterPro" id="IPR035595">
    <property type="entry name" value="UDP_glycos_trans_CS"/>
</dbReference>
<dbReference type="Gene3D" id="3.40.50.2000">
    <property type="entry name" value="Glycogen Phosphorylase B"/>
    <property type="match status" value="2"/>
</dbReference>
<dbReference type="GO" id="GO:0008194">
    <property type="term" value="F:UDP-glycosyltransferase activity"/>
    <property type="evidence" value="ECO:0007669"/>
    <property type="project" value="InterPro"/>
</dbReference>
<comment type="caution">
    <text evidence="4">The sequence shown here is derived from an EMBL/GenBank/DDBJ whole genome shotgun (WGS) entry which is preliminary data.</text>
</comment>
<dbReference type="AlphaFoldDB" id="A0A6L6VME0"/>
<dbReference type="PANTHER" id="PTHR48043">
    <property type="entry name" value="EG:EG0003.4 PROTEIN-RELATED"/>
    <property type="match status" value="1"/>
</dbReference>
<accession>A0A6L6VME0</accession>
<sequence length="495" mass="55327">MRAEAMRCWTSAGVSMPIADLETLNPPTAAQRAHSGRGKNGSPKRYVFIVDNYIGHLYGTLGLAQRLRDAGNHVVYFVGSEAAQVIRKFGLDAVENDWLENKSKQRSVLRGLLNRKSVESERVKRLSKIDDAIASFVRSQKPDLAVFDPFLLKYFPLFDKYGTKAVSISTKPLLTRSSLTPPYTSGVIPTDSRLGRMRVDLAWMRQKLSYFLYCLQEAACQLVYADSRWLNEAVIELFAGKTYKRQDRHVRFDMRYEGMPELVLQAREFDFPRTATEQGSAIFIGPCIRRLPNTSDAEAFLPDGDGPLVLCSMGTVRRKAQAHIVPFYLKVIQALAGSSYRLIVAAGSNDEMEAIQRECRHKANVRICAWIPQQQLLSMCSLLVTHGGGGSLKEAFSQGVPVLVFPMRADQPGCGARVEYHRLGRMGSLKKATSTNIRRLVDEVIHNEGYKNNCIRLAQAYRRYDDESVAVKALALLAAGDCELRKFDGGAVECK</sequence>
<dbReference type="Proteomes" id="UP000477951">
    <property type="component" value="Unassembled WGS sequence"/>
</dbReference>
<evidence type="ECO:0000256" key="2">
    <source>
        <dbReference type="ARBA" id="ARBA00022679"/>
    </source>
</evidence>
<dbReference type="Pfam" id="PF00201">
    <property type="entry name" value="UDPGT"/>
    <property type="match status" value="1"/>
</dbReference>
<dbReference type="InterPro" id="IPR002213">
    <property type="entry name" value="UDP_glucos_trans"/>
</dbReference>